<dbReference type="GO" id="GO:0003700">
    <property type="term" value="F:DNA-binding transcription factor activity"/>
    <property type="evidence" value="ECO:0007669"/>
    <property type="project" value="TreeGrafter"/>
</dbReference>
<keyword evidence="2" id="KW-0238">DNA-binding</keyword>
<dbReference type="AlphaFoldDB" id="A0A9D2J3P6"/>
<evidence type="ECO:0000256" key="1">
    <source>
        <dbReference type="ARBA" id="ARBA00023015"/>
    </source>
</evidence>
<dbReference type="SUPFAM" id="SSF53822">
    <property type="entry name" value="Periplasmic binding protein-like I"/>
    <property type="match status" value="1"/>
</dbReference>
<reference evidence="6" key="2">
    <citation type="submission" date="2021-04" db="EMBL/GenBank/DDBJ databases">
        <authorList>
            <person name="Gilroy R."/>
        </authorList>
    </citation>
    <scope>NUCLEOTIDE SEQUENCE</scope>
    <source>
        <strain evidence="6">ChiGjej4B4-7305</strain>
    </source>
</reference>
<dbReference type="GO" id="GO:0000976">
    <property type="term" value="F:transcription cis-regulatory region binding"/>
    <property type="evidence" value="ECO:0007669"/>
    <property type="project" value="TreeGrafter"/>
</dbReference>
<dbReference type="InterPro" id="IPR046335">
    <property type="entry name" value="LacI/GalR-like_sensor"/>
</dbReference>
<evidence type="ECO:0000313" key="7">
    <source>
        <dbReference type="Proteomes" id="UP000824037"/>
    </source>
</evidence>
<dbReference type="Proteomes" id="UP000824037">
    <property type="component" value="Unassembled WGS sequence"/>
</dbReference>
<dbReference type="InterPro" id="IPR000843">
    <property type="entry name" value="HTH_LacI"/>
</dbReference>
<feature type="region of interest" description="Disordered" evidence="4">
    <location>
        <begin position="1"/>
        <end position="27"/>
    </location>
</feature>
<evidence type="ECO:0000313" key="6">
    <source>
        <dbReference type="EMBL" id="HIZ35481.1"/>
    </source>
</evidence>
<keyword evidence="1" id="KW-0805">Transcription regulation</keyword>
<dbReference type="PANTHER" id="PTHR30146">
    <property type="entry name" value="LACI-RELATED TRANSCRIPTIONAL REPRESSOR"/>
    <property type="match status" value="1"/>
</dbReference>
<reference evidence="6" key="1">
    <citation type="journal article" date="2021" name="PeerJ">
        <title>Extensive microbial diversity within the chicken gut microbiome revealed by metagenomics and culture.</title>
        <authorList>
            <person name="Gilroy R."/>
            <person name="Ravi A."/>
            <person name="Getino M."/>
            <person name="Pursley I."/>
            <person name="Horton D.L."/>
            <person name="Alikhan N.F."/>
            <person name="Baker D."/>
            <person name="Gharbi K."/>
            <person name="Hall N."/>
            <person name="Watson M."/>
            <person name="Adriaenssens E.M."/>
            <person name="Foster-Nyarko E."/>
            <person name="Jarju S."/>
            <person name="Secka A."/>
            <person name="Antonio M."/>
            <person name="Oren A."/>
            <person name="Chaudhuri R.R."/>
            <person name="La Ragione R."/>
            <person name="Hildebrand F."/>
            <person name="Pallen M.J."/>
        </authorList>
    </citation>
    <scope>NUCLEOTIDE SEQUENCE</scope>
    <source>
        <strain evidence="6">ChiGjej4B4-7305</strain>
    </source>
</reference>
<sequence>MCHPGIVHTTSSTRRPPAGTDDAPKRRPTIKDVAASSGVSRGTVSRYLNGGKWVSPDAREAIQQAIRQTGYRANQHARSLVTGRANALAFLLAEPQESLFVDPTYTPLLRGAAAALAQQQKTLNLLVASTPEERENVVAYMAGGHVDGAMLISSHENDPLVDLLVEHHIPVVSCGLPLGRSGSLASVSVDEAGGARAMVAHLRSTGRRRIAMITGPLDLPGGRYRLEGYRDEMGADFDEALVAHGDWGHESGSRAMAELLDRAPDIDAVFAASDTMAAGAIAALRRAGRSVPEDVAVGGFDDAPLAVSTDPPLTTMRQPFEQISAEMVALLQELIAGGPIKAVTLPATLVVRESA</sequence>
<dbReference type="SMART" id="SM00354">
    <property type="entry name" value="HTH_LACI"/>
    <property type="match status" value="1"/>
</dbReference>
<dbReference type="SUPFAM" id="SSF47413">
    <property type="entry name" value="lambda repressor-like DNA-binding domains"/>
    <property type="match status" value="1"/>
</dbReference>
<gene>
    <name evidence="6" type="ORF">H9815_06860</name>
</gene>
<comment type="caution">
    <text evidence="6">The sequence shown here is derived from an EMBL/GenBank/DDBJ whole genome shotgun (WGS) entry which is preliminary data.</text>
</comment>
<dbReference type="PROSITE" id="PS00356">
    <property type="entry name" value="HTH_LACI_1"/>
    <property type="match status" value="1"/>
</dbReference>
<dbReference type="CDD" id="cd01392">
    <property type="entry name" value="HTH_LacI"/>
    <property type="match status" value="1"/>
</dbReference>
<evidence type="ECO:0000256" key="4">
    <source>
        <dbReference type="SAM" id="MobiDB-lite"/>
    </source>
</evidence>
<dbReference type="InterPro" id="IPR010982">
    <property type="entry name" value="Lambda_DNA-bd_dom_sf"/>
</dbReference>
<evidence type="ECO:0000256" key="2">
    <source>
        <dbReference type="ARBA" id="ARBA00023125"/>
    </source>
</evidence>
<keyword evidence="3" id="KW-0804">Transcription</keyword>
<evidence type="ECO:0000259" key="5">
    <source>
        <dbReference type="PROSITE" id="PS50932"/>
    </source>
</evidence>
<feature type="domain" description="HTH lacI-type" evidence="5">
    <location>
        <begin position="28"/>
        <end position="82"/>
    </location>
</feature>
<proteinExistence type="predicted"/>
<dbReference type="PANTHER" id="PTHR30146:SF109">
    <property type="entry name" value="HTH-TYPE TRANSCRIPTIONAL REGULATOR GALS"/>
    <property type="match status" value="1"/>
</dbReference>
<name>A0A9D2J3P6_9MICO</name>
<protein>
    <submittedName>
        <fullName evidence="6">LacI family transcriptional regulator</fullName>
    </submittedName>
</protein>
<dbReference type="Gene3D" id="1.10.260.40">
    <property type="entry name" value="lambda repressor-like DNA-binding domains"/>
    <property type="match status" value="1"/>
</dbReference>
<dbReference type="InterPro" id="IPR028082">
    <property type="entry name" value="Peripla_BP_I"/>
</dbReference>
<evidence type="ECO:0000256" key="3">
    <source>
        <dbReference type="ARBA" id="ARBA00023163"/>
    </source>
</evidence>
<dbReference type="EMBL" id="DXBY01000114">
    <property type="protein sequence ID" value="HIZ35481.1"/>
    <property type="molecule type" value="Genomic_DNA"/>
</dbReference>
<dbReference type="Pfam" id="PF00356">
    <property type="entry name" value="LacI"/>
    <property type="match status" value="1"/>
</dbReference>
<organism evidence="6 7">
    <name type="scientific">Candidatus Ruania gallistercoris</name>
    <dbReference type="NCBI Taxonomy" id="2838746"/>
    <lineage>
        <taxon>Bacteria</taxon>
        <taxon>Bacillati</taxon>
        <taxon>Actinomycetota</taxon>
        <taxon>Actinomycetes</taxon>
        <taxon>Micrococcales</taxon>
        <taxon>Ruaniaceae</taxon>
        <taxon>Ruania</taxon>
    </lineage>
</organism>
<dbReference type="PROSITE" id="PS50932">
    <property type="entry name" value="HTH_LACI_2"/>
    <property type="match status" value="1"/>
</dbReference>
<dbReference type="CDD" id="cd06267">
    <property type="entry name" value="PBP1_LacI_sugar_binding-like"/>
    <property type="match status" value="1"/>
</dbReference>
<dbReference type="Gene3D" id="3.40.50.2300">
    <property type="match status" value="2"/>
</dbReference>
<dbReference type="Pfam" id="PF13377">
    <property type="entry name" value="Peripla_BP_3"/>
    <property type="match status" value="1"/>
</dbReference>
<accession>A0A9D2J3P6</accession>